<sequence>MDDPTTASNLRTDPSESPDAWVERYGDMLYRVAISRVSDRTTAEDLVQEAFLAAWKSRDNFDGRSARGTWLVAILQRKVADHFRRAGRSRETLSPDAEQPVGELFDQRGVWSQPIGKLSLELETKVERDEFRQMMHLCVAELPGNLATAFSLRELDAAPVDQACELLGITRKNLAVRLHRARLLLRRCLQARWLGEREKD</sequence>
<dbReference type="GO" id="GO:0006352">
    <property type="term" value="P:DNA-templated transcription initiation"/>
    <property type="evidence" value="ECO:0007669"/>
    <property type="project" value="InterPro"/>
</dbReference>
<keyword evidence="3 6" id="KW-0731">Sigma factor</keyword>
<dbReference type="PANTHER" id="PTHR43133">
    <property type="entry name" value="RNA POLYMERASE ECF-TYPE SIGMA FACTO"/>
    <property type="match status" value="1"/>
</dbReference>
<dbReference type="PANTHER" id="PTHR43133:SF8">
    <property type="entry name" value="RNA POLYMERASE SIGMA FACTOR HI_1459-RELATED"/>
    <property type="match status" value="1"/>
</dbReference>
<comment type="similarity">
    <text evidence="1 6">Belongs to the sigma-70 factor family. ECF subfamily.</text>
</comment>
<evidence type="ECO:0000256" key="5">
    <source>
        <dbReference type="ARBA" id="ARBA00023163"/>
    </source>
</evidence>
<dbReference type="InterPro" id="IPR013249">
    <property type="entry name" value="RNA_pol_sigma70_r4_t2"/>
</dbReference>
<dbReference type="InterPro" id="IPR000838">
    <property type="entry name" value="RNA_pol_sigma70_ECF_CS"/>
</dbReference>
<evidence type="ECO:0000259" key="8">
    <source>
        <dbReference type="Pfam" id="PF08281"/>
    </source>
</evidence>
<organism evidence="9 10">
    <name type="scientific">Aeoliella straminimaris</name>
    <dbReference type="NCBI Taxonomy" id="2954799"/>
    <lineage>
        <taxon>Bacteria</taxon>
        <taxon>Pseudomonadati</taxon>
        <taxon>Planctomycetota</taxon>
        <taxon>Planctomycetia</taxon>
        <taxon>Pirellulales</taxon>
        <taxon>Lacipirellulaceae</taxon>
        <taxon>Aeoliella</taxon>
    </lineage>
</organism>
<feature type="domain" description="RNA polymerase sigma factor 70 region 4 type 2" evidence="8">
    <location>
        <begin position="133"/>
        <end position="184"/>
    </location>
</feature>
<dbReference type="InterPro" id="IPR013324">
    <property type="entry name" value="RNA_pol_sigma_r3/r4-like"/>
</dbReference>
<proteinExistence type="inferred from homology"/>
<dbReference type="NCBIfam" id="TIGR02937">
    <property type="entry name" value="sigma70-ECF"/>
    <property type="match status" value="1"/>
</dbReference>
<dbReference type="AlphaFoldDB" id="A0A9X2FAC1"/>
<gene>
    <name evidence="9" type="ORF">NG895_01745</name>
</gene>
<comment type="caution">
    <text evidence="9">The sequence shown here is derived from an EMBL/GenBank/DDBJ whole genome shotgun (WGS) entry which is preliminary data.</text>
</comment>
<dbReference type="Gene3D" id="1.10.1740.10">
    <property type="match status" value="1"/>
</dbReference>
<reference evidence="9" key="1">
    <citation type="submission" date="2022-06" db="EMBL/GenBank/DDBJ databases">
        <title>Aeoliella straminimaris, a novel planctomycete from sediments.</title>
        <authorList>
            <person name="Vitorino I.R."/>
            <person name="Lage O.M."/>
        </authorList>
    </citation>
    <scope>NUCLEOTIDE SEQUENCE</scope>
    <source>
        <strain evidence="9">ICT_H6.2</strain>
    </source>
</reference>
<dbReference type="InterPro" id="IPR014284">
    <property type="entry name" value="RNA_pol_sigma-70_dom"/>
</dbReference>
<dbReference type="GO" id="GO:0003677">
    <property type="term" value="F:DNA binding"/>
    <property type="evidence" value="ECO:0007669"/>
    <property type="project" value="UniProtKB-KW"/>
</dbReference>
<evidence type="ECO:0000313" key="9">
    <source>
        <dbReference type="EMBL" id="MCO6042619.1"/>
    </source>
</evidence>
<dbReference type="RefSeq" id="WP_252850717.1">
    <property type="nucleotide sequence ID" value="NZ_JAMXLR010000006.1"/>
</dbReference>
<dbReference type="EMBL" id="JAMXLR010000006">
    <property type="protein sequence ID" value="MCO6042619.1"/>
    <property type="molecule type" value="Genomic_DNA"/>
</dbReference>
<dbReference type="Gene3D" id="1.10.10.10">
    <property type="entry name" value="Winged helix-like DNA-binding domain superfamily/Winged helix DNA-binding domain"/>
    <property type="match status" value="1"/>
</dbReference>
<dbReference type="Pfam" id="PF04542">
    <property type="entry name" value="Sigma70_r2"/>
    <property type="match status" value="1"/>
</dbReference>
<keyword evidence="5 6" id="KW-0804">Transcription</keyword>
<evidence type="ECO:0000256" key="4">
    <source>
        <dbReference type="ARBA" id="ARBA00023125"/>
    </source>
</evidence>
<dbReference type="InterPro" id="IPR036388">
    <property type="entry name" value="WH-like_DNA-bd_sf"/>
</dbReference>
<accession>A0A9X2FAC1</accession>
<evidence type="ECO:0000256" key="3">
    <source>
        <dbReference type="ARBA" id="ARBA00023082"/>
    </source>
</evidence>
<dbReference type="InterPro" id="IPR039425">
    <property type="entry name" value="RNA_pol_sigma-70-like"/>
</dbReference>
<protein>
    <recommendedName>
        <fullName evidence="6">RNA polymerase sigma factor</fullName>
    </recommendedName>
</protein>
<dbReference type="PROSITE" id="PS01063">
    <property type="entry name" value="SIGMA70_ECF"/>
    <property type="match status" value="1"/>
</dbReference>
<keyword evidence="10" id="KW-1185">Reference proteome</keyword>
<name>A0A9X2FAC1_9BACT</name>
<keyword evidence="4 6" id="KW-0238">DNA-binding</keyword>
<dbReference type="Pfam" id="PF08281">
    <property type="entry name" value="Sigma70_r4_2"/>
    <property type="match status" value="1"/>
</dbReference>
<evidence type="ECO:0000256" key="6">
    <source>
        <dbReference type="RuleBase" id="RU000716"/>
    </source>
</evidence>
<dbReference type="Proteomes" id="UP001155241">
    <property type="component" value="Unassembled WGS sequence"/>
</dbReference>
<dbReference type="SUPFAM" id="SSF88946">
    <property type="entry name" value="Sigma2 domain of RNA polymerase sigma factors"/>
    <property type="match status" value="1"/>
</dbReference>
<keyword evidence="2 6" id="KW-0805">Transcription regulation</keyword>
<dbReference type="InterPro" id="IPR007627">
    <property type="entry name" value="RNA_pol_sigma70_r2"/>
</dbReference>
<feature type="domain" description="RNA polymerase sigma-70 region 2" evidence="7">
    <location>
        <begin position="22"/>
        <end position="88"/>
    </location>
</feature>
<evidence type="ECO:0000259" key="7">
    <source>
        <dbReference type="Pfam" id="PF04542"/>
    </source>
</evidence>
<dbReference type="SUPFAM" id="SSF88659">
    <property type="entry name" value="Sigma3 and sigma4 domains of RNA polymerase sigma factors"/>
    <property type="match status" value="1"/>
</dbReference>
<evidence type="ECO:0000256" key="2">
    <source>
        <dbReference type="ARBA" id="ARBA00023015"/>
    </source>
</evidence>
<dbReference type="GO" id="GO:0016987">
    <property type="term" value="F:sigma factor activity"/>
    <property type="evidence" value="ECO:0007669"/>
    <property type="project" value="UniProtKB-KW"/>
</dbReference>
<evidence type="ECO:0000256" key="1">
    <source>
        <dbReference type="ARBA" id="ARBA00010641"/>
    </source>
</evidence>
<evidence type="ECO:0000313" key="10">
    <source>
        <dbReference type="Proteomes" id="UP001155241"/>
    </source>
</evidence>
<dbReference type="InterPro" id="IPR013325">
    <property type="entry name" value="RNA_pol_sigma_r2"/>
</dbReference>